<dbReference type="SUPFAM" id="SSF57884">
    <property type="entry name" value="Ada DNA repair protein, N-terminal domain (N-Ada 10)"/>
    <property type="match status" value="1"/>
</dbReference>
<dbReference type="InterPro" id="IPR004026">
    <property type="entry name" value="Ada_DNA_repair_Zn-bd"/>
</dbReference>
<evidence type="ECO:0000313" key="3">
    <source>
        <dbReference type="EMBL" id="GAG81035.1"/>
    </source>
</evidence>
<dbReference type="AlphaFoldDB" id="X1AEK6"/>
<keyword evidence="1" id="KW-0010">Activator</keyword>
<dbReference type="EMBL" id="BART01017714">
    <property type="protein sequence ID" value="GAG81035.1"/>
    <property type="molecule type" value="Genomic_DNA"/>
</dbReference>
<dbReference type="GO" id="GO:0006355">
    <property type="term" value="P:regulation of DNA-templated transcription"/>
    <property type="evidence" value="ECO:0007669"/>
    <property type="project" value="InterPro"/>
</dbReference>
<protein>
    <recommendedName>
        <fullName evidence="2">Ada DNA repair metal-binding domain-containing protein</fullName>
    </recommendedName>
</protein>
<dbReference type="InterPro" id="IPR035451">
    <property type="entry name" value="Ada-like_dom_sf"/>
</dbReference>
<dbReference type="GO" id="GO:0008168">
    <property type="term" value="F:methyltransferase activity"/>
    <property type="evidence" value="ECO:0007669"/>
    <property type="project" value="InterPro"/>
</dbReference>
<organism evidence="3">
    <name type="scientific">marine sediment metagenome</name>
    <dbReference type="NCBI Taxonomy" id="412755"/>
    <lineage>
        <taxon>unclassified sequences</taxon>
        <taxon>metagenomes</taxon>
        <taxon>ecological metagenomes</taxon>
    </lineage>
</organism>
<comment type="caution">
    <text evidence="3">The sequence shown here is derived from an EMBL/GenBank/DDBJ whole genome shotgun (WGS) entry which is preliminary data.</text>
</comment>
<evidence type="ECO:0000256" key="1">
    <source>
        <dbReference type="ARBA" id="ARBA00023159"/>
    </source>
</evidence>
<accession>X1AEK6</accession>
<sequence length="132" mass="15168">GYDIGYEQGFADGEADYWAGYDEGYSKGYSYGEDLGYERGYQIGFWDGEEEASGAYFIIAQDNYDQGYLEGYAQGRADCLNELYVGSINSNVYHYPWCIWAQRIYPENEIWFTSPEDARSHGYRPCKVCNPP</sequence>
<feature type="non-terminal residue" evidence="3">
    <location>
        <position position="1"/>
    </location>
</feature>
<dbReference type="GO" id="GO:0006281">
    <property type="term" value="P:DNA repair"/>
    <property type="evidence" value="ECO:0007669"/>
    <property type="project" value="InterPro"/>
</dbReference>
<proteinExistence type="predicted"/>
<dbReference type="GO" id="GO:0003677">
    <property type="term" value="F:DNA binding"/>
    <property type="evidence" value="ECO:0007669"/>
    <property type="project" value="InterPro"/>
</dbReference>
<feature type="domain" description="Ada DNA repair metal-binding" evidence="2">
    <location>
        <begin position="81"/>
        <end position="131"/>
    </location>
</feature>
<reference evidence="3" key="1">
    <citation type="journal article" date="2014" name="Front. Microbiol.">
        <title>High frequency of phylogenetically diverse reductive dehalogenase-homologous genes in deep subseafloor sedimentary metagenomes.</title>
        <authorList>
            <person name="Kawai M."/>
            <person name="Futagami T."/>
            <person name="Toyoda A."/>
            <person name="Takaki Y."/>
            <person name="Nishi S."/>
            <person name="Hori S."/>
            <person name="Arai W."/>
            <person name="Tsubouchi T."/>
            <person name="Morono Y."/>
            <person name="Uchiyama I."/>
            <person name="Ito T."/>
            <person name="Fujiyama A."/>
            <person name="Inagaki F."/>
            <person name="Takami H."/>
        </authorList>
    </citation>
    <scope>NUCLEOTIDE SEQUENCE</scope>
    <source>
        <strain evidence="3">Expedition CK06-06</strain>
    </source>
</reference>
<evidence type="ECO:0000259" key="2">
    <source>
        <dbReference type="Pfam" id="PF02805"/>
    </source>
</evidence>
<dbReference type="GO" id="GO:0008270">
    <property type="term" value="F:zinc ion binding"/>
    <property type="evidence" value="ECO:0007669"/>
    <property type="project" value="InterPro"/>
</dbReference>
<gene>
    <name evidence="3" type="ORF">S01H4_33621</name>
</gene>
<name>X1AEK6_9ZZZZ</name>
<dbReference type="Gene3D" id="3.40.10.10">
    <property type="entry name" value="DNA Methylphosphotriester Repair Domain"/>
    <property type="match status" value="1"/>
</dbReference>
<dbReference type="Pfam" id="PF02805">
    <property type="entry name" value="Ada_Zn_binding"/>
    <property type="match status" value="1"/>
</dbReference>